<evidence type="ECO:0000313" key="2">
    <source>
        <dbReference type="EMBL" id="PIR96395.1"/>
    </source>
</evidence>
<feature type="transmembrane region" description="Helical" evidence="1">
    <location>
        <begin position="47"/>
        <end position="65"/>
    </location>
</feature>
<accession>A0A2H0VBD5</accession>
<keyword evidence="1" id="KW-0812">Transmembrane</keyword>
<keyword evidence="1" id="KW-1133">Transmembrane helix</keyword>
<gene>
    <name evidence="2" type="ORF">COT92_01365</name>
</gene>
<evidence type="ECO:0000256" key="1">
    <source>
        <dbReference type="SAM" id="Phobius"/>
    </source>
</evidence>
<organism evidence="2 3">
    <name type="scientific">Candidatus Doudnabacteria bacterium CG10_big_fil_rev_8_21_14_0_10_42_18</name>
    <dbReference type="NCBI Taxonomy" id="1974552"/>
    <lineage>
        <taxon>Bacteria</taxon>
        <taxon>Candidatus Doudnaibacteriota</taxon>
    </lineage>
</organism>
<proteinExistence type="predicted"/>
<dbReference type="EMBL" id="PFAK01000020">
    <property type="protein sequence ID" value="PIR96395.1"/>
    <property type="molecule type" value="Genomic_DNA"/>
</dbReference>
<reference evidence="3" key="1">
    <citation type="submission" date="2017-09" db="EMBL/GenBank/DDBJ databases">
        <title>Depth-based differentiation of microbial function through sediment-hosted aquifers and enrichment of novel symbionts in the deep terrestrial subsurface.</title>
        <authorList>
            <person name="Probst A.J."/>
            <person name="Ladd B."/>
            <person name="Jarett J.K."/>
            <person name="Geller-Mcgrath D.E."/>
            <person name="Sieber C.M.K."/>
            <person name="Emerson J.B."/>
            <person name="Anantharaman K."/>
            <person name="Thomas B.C."/>
            <person name="Malmstrom R."/>
            <person name="Stieglmeier M."/>
            <person name="Klingl A."/>
            <person name="Woyke T."/>
            <person name="Ryan C.M."/>
            <person name="Banfield J.F."/>
        </authorList>
    </citation>
    <scope>NUCLEOTIDE SEQUENCE [LARGE SCALE GENOMIC DNA]</scope>
</reference>
<comment type="caution">
    <text evidence="2">The sequence shown here is derived from an EMBL/GenBank/DDBJ whole genome shotgun (WGS) entry which is preliminary data.</text>
</comment>
<sequence length="73" mass="8044">MKFFLAPLVFIAGLLMMKYSVQVTNMTGKIDFAEKYLGTGIGSGTYTWWKLCGLGLCVLSVLWLFNMLPGSAV</sequence>
<dbReference type="Proteomes" id="UP000230922">
    <property type="component" value="Unassembled WGS sequence"/>
</dbReference>
<protein>
    <submittedName>
        <fullName evidence="2">Uncharacterized protein</fullName>
    </submittedName>
</protein>
<name>A0A2H0VBD5_9BACT</name>
<dbReference type="AlphaFoldDB" id="A0A2H0VBD5"/>
<evidence type="ECO:0000313" key="3">
    <source>
        <dbReference type="Proteomes" id="UP000230922"/>
    </source>
</evidence>
<keyword evidence="1" id="KW-0472">Membrane</keyword>